<keyword evidence="6" id="KW-1185">Reference proteome</keyword>
<dbReference type="OMA" id="VALNWIC"/>
<dbReference type="STRING" id="13735.ENSPSIP00000014368"/>
<dbReference type="SMART" id="SM00034">
    <property type="entry name" value="CLECT"/>
    <property type="match status" value="1"/>
</dbReference>
<evidence type="ECO:0000313" key="6">
    <source>
        <dbReference type="Proteomes" id="UP000007267"/>
    </source>
</evidence>
<dbReference type="EMBL" id="AGCU01074191">
    <property type="status" value="NOT_ANNOTATED_CDS"/>
    <property type="molecule type" value="Genomic_DNA"/>
</dbReference>
<dbReference type="InterPro" id="IPR050828">
    <property type="entry name" value="C-type_lectin/matrix_domain"/>
</dbReference>
<dbReference type="InterPro" id="IPR001304">
    <property type="entry name" value="C-type_lectin-like"/>
</dbReference>
<dbReference type="PANTHER" id="PTHR45710">
    <property type="entry name" value="C-TYPE LECTIN DOMAIN-CONTAINING PROTEIN 180"/>
    <property type="match status" value="1"/>
</dbReference>
<dbReference type="AlphaFoldDB" id="K7G257"/>
<dbReference type="KEGG" id="pss:102461547"/>
<name>K7G257_PELSI</name>
<protein>
    <submittedName>
        <fullName evidence="5">C-type lectin domain family 2 member D-like</fullName>
    </submittedName>
</protein>
<dbReference type="GO" id="GO:0030246">
    <property type="term" value="F:carbohydrate binding"/>
    <property type="evidence" value="ECO:0007669"/>
    <property type="project" value="UniProtKB-KW"/>
</dbReference>
<dbReference type="EMBL" id="AGCU01074190">
    <property type="status" value="NOT_ANNOTATED_CDS"/>
    <property type="molecule type" value="Genomic_DNA"/>
</dbReference>
<reference evidence="5" key="4">
    <citation type="submission" date="2025-09" db="UniProtKB">
        <authorList>
            <consortium name="Ensembl"/>
        </authorList>
    </citation>
    <scope>IDENTIFICATION</scope>
</reference>
<evidence type="ECO:0000256" key="2">
    <source>
        <dbReference type="ARBA" id="ARBA00022734"/>
    </source>
</evidence>
<dbReference type="PANTHER" id="PTHR45710:SF35">
    <property type="entry name" value="C-TYPE LECTIN DOMAIN FAMILY 2 MEMBER D"/>
    <property type="match status" value="1"/>
</dbReference>
<dbReference type="InterPro" id="IPR016187">
    <property type="entry name" value="CTDL_fold"/>
</dbReference>
<dbReference type="GO" id="GO:0005886">
    <property type="term" value="C:plasma membrane"/>
    <property type="evidence" value="ECO:0007669"/>
    <property type="project" value="UniProtKB-SubCell"/>
</dbReference>
<dbReference type="CDD" id="cd03593">
    <property type="entry name" value="CLECT_NK_receptors_like"/>
    <property type="match status" value="1"/>
</dbReference>
<dbReference type="InterPro" id="IPR033992">
    <property type="entry name" value="NKR-like_CTLD"/>
</dbReference>
<dbReference type="Proteomes" id="UP000007267">
    <property type="component" value="Unassembled WGS sequence"/>
</dbReference>
<dbReference type="Gene3D" id="3.10.100.10">
    <property type="entry name" value="Mannose-Binding Protein A, subunit A"/>
    <property type="match status" value="1"/>
</dbReference>
<evidence type="ECO:0000259" key="4">
    <source>
        <dbReference type="PROSITE" id="PS50041"/>
    </source>
</evidence>
<evidence type="ECO:0000256" key="1">
    <source>
        <dbReference type="ARBA" id="ARBA00004401"/>
    </source>
</evidence>
<dbReference type="Pfam" id="PF00059">
    <property type="entry name" value="Lectin_C"/>
    <property type="match status" value="1"/>
</dbReference>
<feature type="transmembrane region" description="Helical" evidence="3">
    <location>
        <begin position="44"/>
        <end position="67"/>
    </location>
</feature>
<evidence type="ECO:0000256" key="3">
    <source>
        <dbReference type="SAM" id="Phobius"/>
    </source>
</evidence>
<dbReference type="Ensembl" id="ENSPSIT00000014436.1">
    <property type="protein sequence ID" value="ENSPSIP00000014368.1"/>
    <property type="gene ID" value="ENSPSIG00000012862.1"/>
</dbReference>
<feature type="domain" description="C-type lectin" evidence="4">
    <location>
        <begin position="87"/>
        <end position="191"/>
    </location>
</feature>
<reference evidence="6" key="1">
    <citation type="submission" date="2011-10" db="EMBL/GenBank/DDBJ databases">
        <authorList>
            <consortium name="Soft-shell Turtle Genome Consortium"/>
        </authorList>
    </citation>
    <scope>NUCLEOTIDE SEQUENCE [LARGE SCALE GENOMIC DNA]</scope>
    <source>
        <strain evidence="6">Daiwa-1</strain>
    </source>
</reference>
<dbReference type="GeneTree" id="ENSGT00940000155319"/>
<sequence>MGKGEQKTDKPDNLLPVPGDVEKGAKSKPAFHIFYTSSPKGTAAVKFSVCILLLIILVLVISLAVVASRVPEPLLVKLTCPDDWVGYRGKCYYFSEAEETWDSSRSHCSALGASLAGIDTLQDLVFLMRHKGRDYHWIGLRREDEAQPWKWANGTEFNNLFHVTEGENCAYLNDVAVYSSKCSSMKKWVCSKPSLHLRKE</sequence>
<dbReference type="EMBL" id="AGCU01074188">
    <property type="status" value="NOT_ANNOTATED_CDS"/>
    <property type="molecule type" value="Genomic_DNA"/>
</dbReference>
<dbReference type="EMBL" id="AGCU01074189">
    <property type="status" value="NOT_ANNOTATED_CDS"/>
    <property type="molecule type" value="Genomic_DNA"/>
</dbReference>
<keyword evidence="2" id="KW-0430">Lectin</keyword>
<reference evidence="6" key="2">
    <citation type="journal article" date="2013" name="Nat. Genet.">
        <title>The draft genomes of soft-shell turtle and green sea turtle yield insights into the development and evolution of the turtle-specific body plan.</title>
        <authorList>
            <person name="Wang Z."/>
            <person name="Pascual-Anaya J."/>
            <person name="Zadissa A."/>
            <person name="Li W."/>
            <person name="Niimura Y."/>
            <person name="Huang Z."/>
            <person name="Li C."/>
            <person name="White S."/>
            <person name="Xiong Z."/>
            <person name="Fang D."/>
            <person name="Wang B."/>
            <person name="Ming Y."/>
            <person name="Chen Y."/>
            <person name="Zheng Y."/>
            <person name="Kuraku S."/>
            <person name="Pignatelli M."/>
            <person name="Herrero J."/>
            <person name="Beal K."/>
            <person name="Nozawa M."/>
            <person name="Li Q."/>
            <person name="Wang J."/>
            <person name="Zhang H."/>
            <person name="Yu L."/>
            <person name="Shigenobu S."/>
            <person name="Wang J."/>
            <person name="Liu J."/>
            <person name="Flicek P."/>
            <person name="Searle S."/>
            <person name="Wang J."/>
            <person name="Kuratani S."/>
            <person name="Yin Y."/>
            <person name="Aken B."/>
            <person name="Zhang G."/>
            <person name="Irie N."/>
        </authorList>
    </citation>
    <scope>NUCLEOTIDE SEQUENCE [LARGE SCALE GENOMIC DNA]</scope>
    <source>
        <strain evidence="6">Daiwa-1</strain>
    </source>
</reference>
<dbReference type="HOGENOM" id="CLU_049894_8_1_1"/>
<keyword evidence="3" id="KW-1133">Transmembrane helix</keyword>
<keyword evidence="3" id="KW-0812">Transmembrane</keyword>
<dbReference type="RefSeq" id="XP_025039577.1">
    <property type="nucleotide sequence ID" value="XM_025183792.1"/>
</dbReference>
<organism evidence="5 6">
    <name type="scientific">Pelodiscus sinensis</name>
    <name type="common">Chinese softshell turtle</name>
    <name type="synonym">Trionyx sinensis</name>
    <dbReference type="NCBI Taxonomy" id="13735"/>
    <lineage>
        <taxon>Eukaryota</taxon>
        <taxon>Metazoa</taxon>
        <taxon>Chordata</taxon>
        <taxon>Craniata</taxon>
        <taxon>Vertebrata</taxon>
        <taxon>Euteleostomi</taxon>
        <taxon>Archelosauria</taxon>
        <taxon>Testudinata</taxon>
        <taxon>Testudines</taxon>
        <taxon>Cryptodira</taxon>
        <taxon>Trionychia</taxon>
        <taxon>Trionychidae</taxon>
        <taxon>Pelodiscus</taxon>
    </lineage>
</organism>
<dbReference type="eggNOG" id="KOG4297">
    <property type="taxonomic scope" value="Eukaryota"/>
</dbReference>
<accession>K7G257</accession>
<evidence type="ECO:0000313" key="5">
    <source>
        <dbReference type="Ensembl" id="ENSPSIP00000014368.1"/>
    </source>
</evidence>
<comment type="subcellular location">
    <subcellularLocation>
        <location evidence="1">Cell membrane</location>
        <topology evidence="1">Single-pass type II membrane protein</topology>
    </subcellularLocation>
</comment>
<dbReference type="SUPFAM" id="SSF56436">
    <property type="entry name" value="C-type lectin-like"/>
    <property type="match status" value="1"/>
</dbReference>
<dbReference type="PROSITE" id="PS50041">
    <property type="entry name" value="C_TYPE_LECTIN_2"/>
    <property type="match status" value="1"/>
</dbReference>
<keyword evidence="3" id="KW-0472">Membrane</keyword>
<proteinExistence type="predicted"/>
<dbReference type="OrthoDB" id="9906043at2759"/>
<reference evidence="5" key="3">
    <citation type="submission" date="2025-08" db="UniProtKB">
        <authorList>
            <consortium name="Ensembl"/>
        </authorList>
    </citation>
    <scope>IDENTIFICATION</scope>
</reference>
<dbReference type="InterPro" id="IPR016186">
    <property type="entry name" value="C-type_lectin-like/link_sf"/>
</dbReference>